<evidence type="ECO:0000313" key="2">
    <source>
        <dbReference type="Proteomes" id="UP001233999"/>
    </source>
</evidence>
<feature type="non-terminal residue" evidence="1">
    <location>
        <position position="107"/>
    </location>
</feature>
<dbReference type="EMBL" id="JASPKZ010003888">
    <property type="protein sequence ID" value="KAJ9591072.1"/>
    <property type="molecule type" value="Genomic_DNA"/>
</dbReference>
<gene>
    <name evidence="1" type="ORF">L9F63_002387</name>
</gene>
<protein>
    <submittedName>
        <fullName evidence="1">Uncharacterized protein</fullName>
    </submittedName>
</protein>
<dbReference type="Proteomes" id="UP001233999">
    <property type="component" value="Unassembled WGS sequence"/>
</dbReference>
<evidence type="ECO:0000313" key="1">
    <source>
        <dbReference type="EMBL" id="KAJ9591072.1"/>
    </source>
</evidence>
<proteinExistence type="predicted"/>
<name>A0AAD8EIR5_DIPPU</name>
<keyword evidence="2" id="KW-1185">Reference proteome</keyword>
<reference evidence="1" key="1">
    <citation type="journal article" date="2023" name="IScience">
        <title>Live-bearing cockroach genome reveals convergent evolutionary mechanisms linked to viviparity in insects and beyond.</title>
        <authorList>
            <person name="Fouks B."/>
            <person name="Harrison M.C."/>
            <person name="Mikhailova A.A."/>
            <person name="Marchal E."/>
            <person name="English S."/>
            <person name="Carruthers M."/>
            <person name="Jennings E.C."/>
            <person name="Chiamaka E.L."/>
            <person name="Frigard R.A."/>
            <person name="Pippel M."/>
            <person name="Attardo G.M."/>
            <person name="Benoit J.B."/>
            <person name="Bornberg-Bauer E."/>
            <person name="Tobe S.S."/>
        </authorList>
    </citation>
    <scope>NUCLEOTIDE SEQUENCE</scope>
    <source>
        <strain evidence="1">Stay&amp;Tobe</strain>
    </source>
</reference>
<sequence length="107" mass="13219">AVNLVILKIWNHNHDDLFYKSSLMIFKKFHNLLFIFCCCIPSQCKLLRDCWRVRMQFTFVIDKIQNSRYNWLRQTERMCDTGDFFSYYIYFLYFLQKKNLTGVQYLI</sequence>
<dbReference type="AlphaFoldDB" id="A0AAD8EIR5"/>
<accession>A0AAD8EIR5</accession>
<feature type="non-terminal residue" evidence="1">
    <location>
        <position position="1"/>
    </location>
</feature>
<reference evidence="1" key="2">
    <citation type="submission" date="2023-05" db="EMBL/GenBank/DDBJ databases">
        <authorList>
            <person name="Fouks B."/>
        </authorList>
    </citation>
    <scope>NUCLEOTIDE SEQUENCE</scope>
    <source>
        <strain evidence="1">Stay&amp;Tobe</strain>
        <tissue evidence="1">Testes</tissue>
    </source>
</reference>
<organism evidence="1 2">
    <name type="scientific">Diploptera punctata</name>
    <name type="common">Pacific beetle cockroach</name>
    <dbReference type="NCBI Taxonomy" id="6984"/>
    <lineage>
        <taxon>Eukaryota</taxon>
        <taxon>Metazoa</taxon>
        <taxon>Ecdysozoa</taxon>
        <taxon>Arthropoda</taxon>
        <taxon>Hexapoda</taxon>
        <taxon>Insecta</taxon>
        <taxon>Pterygota</taxon>
        <taxon>Neoptera</taxon>
        <taxon>Polyneoptera</taxon>
        <taxon>Dictyoptera</taxon>
        <taxon>Blattodea</taxon>
        <taxon>Blaberoidea</taxon>
        <taxon>Blaberidae</taxon>
        <taxon>Diplopterinae</taxon>
        <taxon>Diploptera</taxon>
    </lineage>
</organism>
<comment type="caution">
    <text evidence="1">The sequence shown here is derived from an EMBL/GenBank/DDBJ whole genome shotgun (WGS) entry which is preliminary data.</text>
</comment>